<accession>A0A7R9MJ92</accession>
<sequence length="105" mass="11841">MHKTTLELINDYKIERFLVYNGDFDTVCNFIGDQRFVDGLGFKKIGRYSPWTVDGKPDGVIGGFVEKYEKGLSFVLIRGAGHMVPHDKPEAALQMFKDLIGVSKL</sequence>
<proteinExistence type="inferred from homology"/>
<evidence type="ECO:0000313" key="2">
    <source>
        <dbReference type="EMBL" id="CAD7660290.1"/>
    </source>
</evidence>
<dbReference type="OrthoDB" id="1022205at2759"/>
<evidence type="ECO:0000256" key="1">
    <source>
        <dbReference type="ARBA" id="ARBA00009431"/>
    </source>
</evidence>
<dbReference type="GO" id="GO:0004185">
    <property type="term" value="F:serine-type carboxypeptidase activity"/>
    <property type="evidence" value="ECO:0007669"/>
    <property type="project" value="InterPro"/>
</dbReference>
<reference evidence="2" key="1">
    <citation type="submission" date="2020-11" db="EMBL/GenBank/DDBJ databases">
        <authorList>
            <person name="Tran Van P."/>
        </authorList>
    </citation>
    <scope>NUCLEOTIDE SEQUENCE</scope>
</reference>
<dbReference type="EMBL" id="OC934639">
    <property type="protein sequence ID" value="CAD7660290.1"/>
    <property type="molecule type" value="Genomic_DNA"/>
</dbReference>
<evidence type="ECO:0000313" key="3">
    <source>
        <dbReference type="Proteomes" id="UP000728032"/>
    </source>
</evidence>
<dbReference type="PROSITE" id="PS00560">
    <property type="entry name" value="CARBOXYPEPT_SER_HIS"/>
    <property type="match status" value="1"/>
</dbReference>
<dbReference type="SUPFAM" id="SSF53474">
    <property type="entry name" value="alpha/beta-Hydrolases"/>
    <property type="match status" value="1"/>
</dbReference>
<dbReference type="Pfam" id="PF00450">
    <property type="entry name" value="Peptidase_S10"/>
    <property type="match status" value="1"/>
</dbReference>
<dbReference type="InterPro" id="IPR029058">
    <property type="entry name" value="AB_hydrolase_fold"/>
</dbReference>
<evidence type="ECO:0008006" key="4">
    <source>
        <dbReference type="Google" id="ProtNLM"/>
    </source>
</evidence>
<dbReference type="Gene3D" id="3.40.50.12670">
    <property type="match status" value="1"/>
</dbReference>
<dbReference type="Proteomes" id="UP000728032">
    <property type="component" value="Unassembled WGS sequence"/>
</dbReference>
<organism evidence="2">
    <name type="scientific">Oppiella nova</name>
    <dbReference type="NCBI Taxonomy" id="334625"/>
    <lineage>
        <taxon>Eukaryota</taxon>
        <taxon>Metazoa</taxon>
        <taxon>Ecdysozoa</taxon>
        <taxon>Arthropoda</taxon>
        <taxon>Chelicerata</taxon>
        <taxon>Arachnida</taxon>
        <taxon>Acari</taxon>
        <taxon>Acariformes</taxon>
        <taxon>Sarcoptiformes</taxon>
        <taxon>Oribatida</taxon>
        <taxon>Brachypylina</taxon>
        <taxon>Oppioidea</taxon>
        <taxon>Oppiidae</taxon>
        <taxon>Oppiella</taxon>
    </lineage>
</organism>
<dbReference type="InterPro" id="IPR033124">
    <property type="entry name" value="Ser_caboxypep_his_AS"/>
</dbReference>
<dbReference type="InterPro" id="IPR001563">
    <property type="entry name" value="Peptidase_S10"/>
</dbReference>
<dbReference type="AlphaFoldDB" id="A0A7R9MJ92"/>
<gene>
    <name evidence="2" type="ORF">ONB1V03_LOCUS16860</name>
</gene>
<protein>
    <recommendedName>
        <fullName evidence="4">Serine carboxypeptidase</fullName>
    </recommendedName>
</protein>
<name>A0A7R9MJ92_9ACAR</name>
<keyword evidence="3" id="KW-1185">Reference proteome</keyword>
<comment type="similarity">
    <text evidence="1">Belongs to the peptidase S10 family.</text>
</comment>
<dbReference type="GO" id="GO:0006508">
    <property type="term" value="P:proteolysis"/>
    <property type="evidence" value="ECO:0007669"/>
    <property type="project" value="InterPro"/>
</dbReference>
<dbReference type="EMBL" id="CAJPVJ010019814">
    <property type="protein sequence ID" value="CAG2177428.1"/>
    <property type="molecule type" value="Genomic_DNA"/>
</dbReference>